<evidence type="ECO:0000256" key="1">
    <source>
        <dbReference type="SAM" id="Phobius"/>
    </source>
</evidence>
<dbReference type="EMBL" id="CAJNON010000942">
    <property type="protein sequence ID" value="CAF1407284.1"/>
    <property type="molecule type" value="Genomic_DNA"/>
</dbReference>
<proteinExistence type="predicted"/>
<comment type="caution">
    <text evidence="2">The sequence shown here is derived from an EMBL/GenBank/DDBJ whole genome shotgun (WGS) entry which is preliminary data.</text>
</comment>
<organism evidence="2 4">
    <name type="scientific">Adineta steineri</name>
    <dbReference type="NCBI Taxonomy" id="433720"/>
    <lineage>
        <taxon>Eukaryota</taxon>
        <taxon>Metazoa</taxon>
        <taxon>Spiralia</taxon>
        <taxon>Gnathifera</taxon>
        <taxon>Rotifera</taxon>
        <taxon>Eurotatoria</taxon>
        <taxon>Bdelloidea</taxon>
        <taxon>Adinetida</taxon>
        <taxon>Adinetidae</taxon>
        <taxon>Adineta</taxon>
    </lineage>
</organism>
<feature type="transmembrane region" description="Helical" evidence="1">
    <location>
        <begin position="62"/>
        <end position="84"/>
    </location>
</feature>
<evidence type="ECO:0000313" key="4">
    <source>
        <dbReference type="Proteomes" id="UP000663891"/>
    </source>
</evidence>
<protein>
    <submittedName>
        <fullName evidence="2">Uncharacterized protein</fullName>
    </submittedName>
</protein>
<dbReference type="Proteomes" id="UP000663881">
    <property type="component" value="Unassembled WGS sequence"/>
</dbReference>
<gene>
    <name evidence="3" type="ORF">OKA104_LOCUS33792</name>
    <name evidence="2" type="ORF">VCS650_LOCUS36878</name>
</gene>
<keyword evidence="1" id="KW-1133">Transmembrane helix</keyword>
<sequence>MIVNPANNSNSIRIPLVQIRSKCCKKVFPTTYPQQLNGIITVNEFQESIENINEKISMKRSMIILIIISAFTLFICFPLGMMILTFRQTSKIRRAIEEESTKYSTRSPKPCRWHLDVHRYYTGMYRGRQRMKAVHFLMIDIGGSAVPTNQTATWPASSINQPNGKFCSQCGTPRENLTAKFCSSCGEAF</sequence>
<dbReference type="EMBL" id="CAJOAY010004388">
    <property type="protein sequence ID" value="CAF4067946.1"/>
    <property type="molecule type" value="Genomic_DNA"/>
</dbReference>
<keyword evidence="1" id="KW-0472">Membrane</keyword>
<dbReference type="Proteomes" id="UP000663891">
    <property type="component" value="Unassembled WGS sequence"/>
</dbReference>
<name>A0A815LT30_9BILA</name>
<dbReference type="OrthoDB" id="10282906at2759"/>
<accession>A0A815LT30</accession>
<evidence type="ECO:0000313" key="2">
    <source>
        <dbReference type="EMBL" id="CAF1407284.1"/>
    </source>
</evidence>
<dbReference type="AlphaFoldDB" id="A0A815LT30"/>
<evidence type="ECO:0000313" key="3">
    <source>
        <dbReference type="EMBL" id="CAF4067946.1"/>
    </source>
</evidence>
<keyword evidence="1" id="KW-0812">Transmembrane</keyword>
<reference evidence="2" key="1">
    <citation type="submission" date="2021-02" db="EMBL/GenBank/DDBJ databases">
        <authorList>
            <person name="Nowell W R."/>
        </authorList>
    </citation>
    <scope>NUCLEOTIDE SEQUENCE</scope>
</reference>